<evidence type="ECO:0000256" key="9">
    <source>
        <dbReference type="ARBA" id="ARBA00038489"/>
    </source>
</evidence>
<dbReference type="GO" id="GO:0034599">
    <property type="term" value="P:cellular response to oxidative stress"/>
    <property type="evidence" value="ECO:0007669"/>
    <property type="project" value="TreeGrafter"/>
</dbReference>
<evidence type="ECO:0000256" key="7">
    <source>
        <dbReference type="ARBA" id="ARBA00023284"/>
    </source>
</evidence>
<dbReference type="RefSeq" id="WP_120530231.1">
    <property type="nucleotide sequence ID" value="NZ_JABFJV010000471.1"/>
</dbReference>
<proteinExistence type="inferred from homology"/>
<comment type="caution">
    <text evidence="15">The sequence shown here is derived from an EMBL/GenBank/DDBJ whole genome shotgun (WGS) entry which is preliminary data.</text>
</comment>
<evidence type="ECO:0000313" key="16">
    <source>
        <dbReference type="Proteomes" id="UP000563426"/>
    </source>
</evidence>
<feature type="region of interest" description="Disordered" evidence="12">
    <location>
        <begin position="164"/>
        <end position="186"/>
    </location>
</feature>
<dbReference type="PANTHER" id="PTHR42801:SF4">
    <property type="entry name" value="AHPC_TSA FAMILY PROTEIN"/>
    <property type="match status" value="1"/>
</dbReference>
<dbReference type="Gene3D" id="3.40.30.10">
    <property type="entry name" value="Glutaredoxin"/>
    <property type="match status" value="1"/>
</dbReference>
<evidence type="ECO:0000256" key="2">
    <source>
        <dbReference type="ARBA" id="ARBA00013017"/>
    </source>
</evidence>
<feature type="domain" description="Thioredoxin" evidence="14">
    <location>
        <begin position="16"/>
        <end position="138"/>
    </location>
</feature>
<evidence type="ECO:0000256" key="12">
    <source>
        <dbReference type="SAM" id="MobiDB-lite"/>
    </source>
</evidence>
<dbReference type="Proteomes" id="UP000563426">
    <property type="component" value="Unassembled WGS sequence"/>
</dbReference>
<evidence type="ECO:0000256" key="11">
    <source>
        <dbReference type="ARBA" id="ARBA00049091"/>
    </source>
</evidence>
<dbReference type="Pfam" id="PF00578">
    <property type="entry name" value="AhpC-TSA"/>
    <property type="match status" value="1"/>
</dbReference>
<evidence type="ECO:0000256" key="3">
    <source>
        <dbReference type="ARBA" id="ARBA00022559"/>
    </source>
</evidence>
<dbReference type="PANTHER" id="PTHR42801">
    <property type="entry name" value="THIOREDOXIN-DEPENDENT PEROXIDE REDUCTASE"/>
    <property type="match status" value="1"/>
</dbReference>
<dbReference type="InterPro" id="IPR036249">
    <property type="entry name" value="Thioredoxin-like_sf"/>
</dbReference>
<organism evidence="15 16">
    <name type="scientific">Corallococcus exercitus</name>
    <dbReference type="NCBI Taxonomy" id="2316736"/>
    <lineage>
        <taxon>Bacteria</taxon>
        <taxon>Pseudomonadati</taxon>
        <taxon>Myxococcota</taxon>
        <taxon>Myxococcia</taxon>
        <taxon>Myxococcales</taxon>
        <taxon>Cystobacterineae</taxon>
        <taxon>Myxococcaceae</taxon>
        <taxon>Corallococcus</taxon>
    </lineage>
</organism>
<dbReference type="SUPFAM" id="SSF52833">
    <property type="entry name" value="Thioredoxin-like"/>
    <property type="match status" value="1"/>
</dbReference>
<evidence type="ECO:0000256" key="6">
    <source>
        <dbReference type="ARBA" id="ARBA00023157"/>
    </source>
</evidence>
<dbReference type="OrthoDB" id="69195at2"/>
<dbReference type="EMBL" id="JABFJV010000471">
    <property type="protein sequence ID" value="NOK39409.1"/>
    <property type="molecule type" value="Genomic_DNA"/>
</dbReference>
<dbReference type="InterPro" id="IPR013766">
    <property type="entry name" value="Thioredoxin_domain"/>
</dbReference>
<accession>A0A3A8HBF0</accession>
<dbReference type="PROSITE" id="PS51352">
    <property type="entry name" value="THIOREDOXIN_2"/>
    <property type="match status" value="1"/>
</dbReference>
<evidence type="ECO:0000256" key="4">
    <source>
        <dbReference type="ARBA" id="ARBA00022862"/>
    </source>
</evidence>
<evidence type="ECO:0000259" key="14">
    <source>
        <dbReference type="PROSITE" id="PS51352"/>
    </source>
</evidence>
<dbReference type="CDD" id="cd03017">
    <property type="entry name" value="PRX_BCP"/>
    <property type="match status" value="1"/>
</dbReference>
<comment type="similarity">
    <text evidence="9">Belongs to the peroxiredoxin family. BCP/PrxQ subfamily.</text>
</comment>
<reference evidence="15 16" key="1">
    <citation type="submission" date="2020-05" db="EMBL/GenBank/DDBJ databases">
        <authorList>
            <person name="Whitworth D."/>
        </authorList>
    </citation>
    <scope>NUCLEOTIDE SEQUENCE [LARGE SCALE GENOMIC DNA]</scope>
    <source>
        <strain evidence="15 16">AB043B</strain>
    </source>
</reference>
<feature type="signal peptide" evidence="13">
    <location>
        <begin position="1"/>
        <end position="20"/>
    </location>
</feature>
<evidence type="ECO:0000256" key="1">
    <source>
        <dbReference type="ARBA" id="ARBA00003330"/>
    </source>
</evidence>
<keyword evidence="3" id="KW-0575">Peroxidase</keyword>
<dbReference type="GO" id="GO:0005737">
    <property type="term" value="C:cytoplasm"/>
    <property type="evidence" value="ECO:0007669"/>
    <property type="project" value="TreeGrafter"/>
</dbReference>
<protein>
    <recommendedName>
        <fullName evidence="2">thioredoxin-dependent peroxiredoxin</fullName>
        <ecNumber evidence="2">1.11.1.24</ecNumber>
    </recommendedName>
    <alternativeName>
        <fullName evidence="8">Thioredoxin peroxidase</fullName>
    </alternativeName>
    <alternativeName>
        <fullName evidence="10">Thioredoxin-dependent peroxiredoxin Bcp</fullName>
    </alternativeName>
</protein>
<dbReference type="GO" id="GO:0008379">
    <property type="term" value="F:thioredoxin peroxidase activity"/>
    <property type="evidence" value="ECO:0007669"/>
    <property type="project" value="TreeGrafter"/>
</dbReference>
<keyword evidence="5" id="KW-0560">Oxidoreductase</keyword>
<keyword evidence="7" id="KW-0676">Redox-active center</keyword>
<evidence type="ECO:0000313" key="15">
    <source>
        <dbReference type="EMBL" id="NOK39409.1"/>
    </source>
</evidence>
<evidence type="ECO:0000256" key="5">
    <source>
        <dbReference type="ARBA" id="ARBA00023002"/>
    </source>
</evidence>
<dbReference type="GO" id="GO:0045454">
    <property type="term" value="P:cell redox homeostasis"/>
    <property type="evidence" value="ECO:0007669"/>
    <property type="project" value="TreeGrafter"/>
</dbReference>
<evidence type="ECO:0000256" key="8">
    <source>
        <dbReference type="ARBA" id="ARBA00032824"/>
    </source>
</evidence>
<evidence type="ECO:0000256" key="10">
    <source>
        <dbReference type="ARBA" id="ARBA00042639"/>
    </source>
</evidence>
<evidence type="ECO:0000256" key="13">
    <source>
        <dbReference type="SAM" id="SignalP"/>
    </source>
</evidence>
<dbReference type="EC" id="1.11.1.24" evidence="2"/>
<comment type="function">
    <text evidence="1">Thiol-specific peroxidase that catalyzes the reduction of hydrogen peroxide and organic hydroperoxides to water and alcohols, respectively. Plays a role in cell protection against oxidative stress by detoxifying peroxides and as sensor of hydrogen peroxide-mediated signaling events.</text>
</comment>
<dbReference type="InterPro" id="IPR000866">
    <property type="entry name" value="AhpC/TSA"/>
</dbReference>
<keyword evidence="4" id="KW-0049">Antioxidant</keyword>
<sequence>MLNSLLVVGWLSAAIPQVGATAPDFTVKDTAGTTYTLSEMVKKGPVIVAFFPKAFTSGCTKELTAYRDRYKDIEQVQGQVLAFSTDDAETLTRFKTELKAPFAFIPDPDGKVVGAYDVKMPVLTVSKRYTFVVGEDRKVLKVDEGKDAIDPTGAIVACPLRKGGAAKPATAPAGNTPPTKAEPATK</sequence>
<dbReference type="InterPro" id="IPR050924">
    <property type="entry name" value="Peroxiredoxin_BCP/PrxQ"/>
</dbReference>
<name>A0A3A8HBF0_9BACT</name>
<dbReference type="AlphaFoldDB" id="A0A3A8HBF0"/>
<comment type="catalytic activity">
    <reaction evidence="11">
        <text>a hydroperoxide + [thioredoxin]-dithiol = an alcohol + [thioredoxin]-disulfide + H2O</text>
        <dbReference type="Rhea" id="RHEA:62620"/>
        <dbReference type="Rhea" id="RHEA-COMP:10698"/>
        <dbReference type="Rhea" id="RHEA-COMP:10700"/>
        <dbReference type="ChEBI" id="CHEBI:15377"/>
        <dbReference type="ChEBI" id="CHEBI:29950"/>
        <dbReference type="ChEBI" id="CHEBI:30879"/>
        <dbReference type="ChEBI" id="CHEBI:35924"/>
        <dbReference type="ChEBI" id="CHEBI:50058"/>
        <dbReference type="EC" id="1.11.1.24"/>
    </reaction>
</comment>
<keyword evidence="6" id="KW-1015">Disulfide bond</keyword>
<keyword evidence="16" id="KW-1185">Reference proteome</keyword>
<gene>
    <name evidence="15" type="ORF">HMI49_40190</name>
</gene>
<keyword evidence="13" id="KW-0732">Signal</keyword>
<feature type="chain" id="PRO_5044075913" description="thioredoxin-dependent peroxiredoxin" evidence="13">
    <location>
        <begin position="21"/>
        <end position="186"/>
    </location>
</feature>